<proteinExistence type="predicted"/>
<dbReference type="EMBL" id="VSSQ01067089">
    <property type="protein sequence ID" value="MPN19518.1"/>
    <property type="molecule type" value="Genomic_DNA"/>
</dbReference>
<evidence type="ECO:0000313" key="1">
    <source>
        <dbReference type="EMBL" id="MPN19518.1"/>
    </source>
</evidence>
<dbReference type="AlphaFoldDB" id="A0A645FY91"/>
<name>A0A645FY91_9ZZZZ</name>
<gene>
    <name evidence="1" type="ORF">SDC9_166889</name>
</gene>
<reference evidence="1" key="1">
    <citation type="submission" date="2019-08" db="EMBL/GenBank/DDBJ databases">
        <authorList>
            <person name="Kucharzyk K."/>
            <person name="Murdoch R.W."/>
            <person name="Higgins S."/>
            <person name="Loffler F."/>
        </authorList>
    </citation>
    <scope>NUCLEOTIDE SEQUENCE</scope>
</reference>
<accession>A0A645FY91</accession>
<comment type="caution">
    <text evidence="1">The sequence shown here is derived from an EMBL/GenBank/DDBJ whole genome shotgun (WGS) entry which is preliminary data.</text>
</comment>
<sequence>MIREYQYINRERRRGNEAGQCVIRQAEDAFLGVWQEPVVRDRQKMTFSFGKQRDFTSVRIVEHHQPGGWGAQLILQRDHLKSK</sequence>
<organism evidence="1">
    <name type="scientific">bioreactor metagenome</name>
    <dbReference type="NCBI Taxonomy" id="1076179"/>
    <lineage>
        <taxon>unclassified sequences</taxon>
        <taxon>metagenomes</taxon>
        <taxon>ecological metagenomes</taxon>
    </lineage>
</organism>
<protein>
    <submittedName>
        <fullName evidence="1">Uncharacterized protein</fullName>
    </submittedName>
</protein>